<dbReference type="InParanoid" id="A0A0C2SY03"/>
<evidence type="ECO:0000313" key="3">
    <source>
        <dbReference type="Proteomes" id="UP000054549"/>
    </source>
</evidence>
<dbReference type="Proteomes" id="UP000054549">
    <property type="component" value="Unassembled WGS sequence"/>
</dbReference>
<dbReference type="HOGENOM" id="CLU_2066901_0_0_1"/>
<accession>A0A0C2SY03</accession>
<evidence type="ECO:0000256" key="1">
    <source>
        <dbReference type="SAM" id="MobiDB-lite"/>
    </source>
</evidence>
<gene>
    <name evidence="2" type="ORF">M378DRAFT_61851</name>
</gene>
<reference evidence="2 3" key="1">
    <citation type="submission" date="2014-04" db="EMBL/GenBank/DDBJ databases">
        <title>Evolutionary Origins and Diversification of the Mycorrhizal Mutualists.</title>
        <authorList>
            <consortium name="DOE Joint Genome Institute"/>
            <consortium name="Mycorrhizal Genomics Consortium"/>
            <person name="Kohler A."/>
            <person name="Kuo A."/>
            <person name="Nagy L.G."/>
            <person name="Floudas D."/>
            <person name="Copeland A."/>
            <person name="Barry K.W."/>
            <person name="Cichocki N."/>
            <person name="Veneault-Fourrey C."/>
            <person name="LaButti K."/>
            <person name="Lindquist E.A."/>
            <person name="Lipzen A."/>
            <person name="Lundell T."/>
            <person name="Morin E."/>
            <person name="Murat C."/>
            <person name="Riley R."/>
            <person name="Ohm R."/>
            <person name="Sun H."/>
            <person name="Tunlid A."/>
            <person name="Henrissat B."/>
            <person name="Grigoriev I.V."/>
            <person name="Hibbett D.S."/>
            <person name="Martin F."/>
        </authorList>
    </citation>
    <scope>NUCLEOTIDE SEQUENCE [LARGE SCALE GENOMIC DNA]</scope>
    <source>
        <strain evidence="2 3">Koide BX008</strain>
    </source>
</reference>
<evidence type="ECO:0000313" key="2">
    <source>
        <dbReference type="EMBL" id="KIL68395.1"/>
    </source>
</evidence>
<dbReference type="EMBL" id="KN818228">
    <property type="protein sequence ID" value="KIL68395.1"/>
    <property type="molecule type" value="Genomic_DNA"/>
</dbReference>
<keyword evidence="3" id="KW-1185">Reference proteome</keyword>
<protein>
    <submittedName>
        <fullName evidence="2">Uncharacterized protein</fullName>
    </submittedName>
</protein>
<feature type="region of interest" description="Disordered" evidence="1">
    <location>
        <begin position="56"/>
        <end position="119"/>
    </location>
</feature>
<organism evidence="2 3">
    <name type="scientific">Amanita muscaria (strain Koide BX008)</name>
    <dbReference type="NCBI Taxonomy" id="946122"/>
    <lineage>
        <taxon>Eukaryota</taxon>
        <taxon>Fungi</taxon>
        <taxon>Dikarya</taxon>
        <taxon>Basidiomycota</taxon>
        <taxon>Agaricomycotina</taxon>
        <taxon>Agaricomycetes</taxon>
        <taxon>Agaricomycetidae</taxon>
        <taxon>Agaricales</taxon>
        <taxon>Pluteineae</taxon>
        <taxon>Amanitaceae</taxon>
        <taxon>Amanita</taxon>
    </lineage>
</organism>
<dbReference type="OrthoDB" id="2107166at2759"/>
<feature type="non-terminal residue" evidence="2">
    <location>
        <position position="119"/>
    </location>
</feature>
<dbReference type="AlphaFoldDB" id="A0A0C2SY03"/>
<proteinExistence type="predicted"/>
<sequence length="119" mass="13358">MGRWSQHDSDEHRLPEGFVRIAYDADTRQHTFRDTSSGKLYRSTPGNAYGTLYPVPDHLPSRPQAFAPEGGHRSRHRPRAAPETTFHDILPAHAITTSPPKGGSRYAKTLQRSQSTRVP</sequence>
<name>A0A0C2SY03_AMAMK</name>
<feature type="compositionally biased region" description="Polar residues" evidence="1">
    <location>
        <begin position="110"/>
        <end position="119"/>
    </location>
</feature>